<evidence type="ECO:0000256" key="6">
    <source>
        <dbReference type="ARBA" id="ARBA00023136"/>
    </source>
</evidence>
<evidence type="ECO:0000313" key="11">
    <source>
        <dbReference type="Proteomes" id="UP000243807"/>
    </source>
</evidence>
<dbReference type="PROSITE" id="PS00875">
    <property type="entry name" value="T2SP_D"/>
    <property type="match status" value="1"/>
</dbReference>
<dbReference type="KEGG" id="afy:BW247_15495"/>
<evidence type="ECO:0000256" key="3">
    <source>
        <dbReference type="ARBA" id="ARBA00022448"/>
    </source>
</evidence>
<dbReference type="EMBL" id="CP019434">
    <property type="protein sequence ID" value="APZ44756.1"/>
    <property type="molecule type" value="Genomic_DNA"/>
</dbReference>
<dbReference type="NCBIfam" id="TIGR02515">
    <property type="entry name" value="IV_pilus_PilQ"/>
    <property type="match status" value="1"/>
</dbReference>
<evidence type="ECO:0000256" key="5">
    <source>
        <dbReference type="ARBA" id="ARBA00022927"/>
    </source>
</evidence>
<dbReference type="InterPro" id="IPR005644">
    <property type="entry name" value="NolW-like"/>
</dbReference>
<name>A0A1P8ULN7_9GAMM</name>
<gene>
    <name evidence="10" type="ORF">BW247_15495</name>
</gene>
<comment type="subcellular location">
    <subcellularLocation>
        <location evidence="1 8">Cell outer membrane</location>
    </subcellularLocation>
</comment>
<evidence type="ECO:0000259" key="9">
    <source>
        <dbReference type="SMART" id="SM00965"/>
    </source>
</evidence>
<dbReference type="Gene3D" id="3.30.1370.120">
    <property type="match status" value="1"/>
</dbReference>
<evidence type="ECO:0000256" key="1">
    <source>
        <dbReference type="ARBA" id="ARBA00004442"/>
    </source>
</evidence>
<dbReference type="InterPro" id="IPR001775">
    <property type="entry name" value="GspD/PilQ"/>
</dbReference>
<keyword evidence="7" id="KW-0998">Cell outer membrane</keyword>
<sequence length="710" mass="75303">MGTPPSNFATRVLRALRRPFVGVLLGALPLLAHANTLESINSAPLPGNRLQVTLGFASPPPTPLGFSIEQPAKIALDFKGTQLGLSKRLYPINVGAVSSISTAEASGRTRLVFNLTNPVPYDTRIDGDKVIVTLGTTAKAQLTNNTTTPTHFGPTNVDATQNNTISAINFHRGKGGSALITLTLSNPNQSIDLTRRAGDIVIKAYGATLPSALQRRMVVSDFGTPVNTIDARQSGSNVRLTIHATGEYEQLAYQADNKFTVDIKPIAQAGQNGQIAKPQYTGQRISLNFQSIKVRSVLQLLADFTGLNIVVSDAVKGNVTLRLKDVPWDQALAIILQSQGLAERKIGNVIMIAPASVIQAQDEQQIKTQEALQKLAPLHTEIFQIQYAKAANLAKLLKSIRSTLGGNSGGNNQQTSSGVSGLTARGSVVADTRTNSLIVRDTDQGLANVAQLIRRLDVPVKQVLIAARIVNAQQSFSRDLGVNFGVVAQGQPTGTGGVNVGNTTYSVSGNPNGNVFSVNLPATSPTSTFGLTLAKLDSTLSLGLELSAAEQEGLVRNIANPRVITANDTPATIQSGTEIPYQQASSSGATNVSFKTAALQLQVTPHITPNDRILMNLVVSNDTVGSIYAGVPSIDTQSVTTQVMVDNGQTVVLGGIYKDDKSHTVNKVPFFGDLPILGNLFKENVNSHSKNELLIFITPKIINSNLTLAQ</sequence>
<dbReference type="Pfam" id="PF03958">
    <property type="entry name" value="Secretin_N"/>
    <property type="match status" value="1"/>
</dbReference>
<accession>A0A1P8ULN7</accession>
<dbReference type="SMART" id="SM00965">
    <property type="entry name" value="STN"/>
    <property type="match status" value="1"/>
</dbReference>
<evidence type="ECO:0000256" key="7">
    <source>
        <dbReference type="ARBA" id="ARBA00023237"/>
    </source>
</evidence>
<dbReference type="STRING" id="1765967.BW247_15495"/>
<organism evidence="10 11">
    <name type="scientific">Acidihalobacter ferrooxydans</name>
    <dbReference type="NCBI Taxonomy" id="1765967"/>
    <lineage>
        <taxon>Bacteria</taxon>
        <taxon>Pseudomonadati</taxon>
        <taxon>Pseudomonadota</taxon>
        <taxon>Gammaproteobacteria</taxon>
        <taxon>Chromatiales</taxon>
        <taxon>Ectothiorhodospiraceae</taxon>
        <taxon>Acidihalobacter</taxon>
    </lineage>
</organism>
<dbReference type="InterPro" id="IPR021731">
    <property type="entry name" value="AMIN_dom"/>
</dbReference>
<keyword evidence="3 8" id="KW-0813">Transport</keyword>
<dbReference type="InterPro" id="IPR038591">
    <property type="entry name" value="NolW-like_sf"/>
</dbReference>
<evidence type="ECO:0000256" key="4">
    <source>
        <dbReference type="ARBA" id="ARBA00022729"/>
    </source>
</evidence>
<dbReference type="Pfam" id="PF11741">
    <property type="entry name" value="AMIN"/>
    <property type="match status" value="2"/>
</dbReference>
<dbReference type="GO" id="GO:0009279">
    <property type="term" value="C:cell outer membrane"/>
    <property type="evidence" value="ECO:0007669"/>
    <property type="project" value="UniProtKB-SubCell"/>
</dbReference>
<keyword evidence="5" id="KW-0653">Protein transport</keyword>
<dbReference type="Proteomes" id="UP000243807">
    <property type="component" value="Chromosome"/>
</dbReference>
<evidence type="ECO:0000256" key="8">
    <source>
        <dbReference type="RuleBase" id="RU004004"/>
    </source>
</evidence>
<feature type="domain" description="Secretin/TonB short N-terminal" evidence="9">
    <location>
        <begin position="307"/>
        <end position="355"/>
    </location>
</feature>
<dbReference type="InterPro" id="IPR013355">
    <property type="entry name" value="Pilus_4_PilQ"/>
</dbReference>
<dbReference type="PANTHER" id="PTHR30604:SF1">
    <property type="entry name" value="DNA UTILIZATION PROTEIN HOFQ"/>
    <property type="match status" value="1"/>
</dbReference>
<dbReference type="InterPro" id="IPR004846">
    <property type="entry name" value="T2SS/T3SS_dom"/>
</dbReference>
<dbReference type="InterPro" id="IPR051808">
    <property type="entry name" value="Type_IV_pilus_biogenesis"/>
</dbReference>
<dbReference type="Gene3D" id="2.60.40.3500">
    <property type="match status" value="1"/>
</dbReference>
<reference evidence="10 11" key="1">
    <citation type="submission" date="2017-01" db="EMBL/GenBank/DDBJ databases">
        <title>Draft sequence of Acidihalobacter ferrooxidans strain DSM 14175 (strain V8).</title>
        <authorList>
            <person name="Khaleque H.N."/>
            <person name="Ramsay J.P."/>
            <person name="Murphy R.J.T."/>
            <person name="Kaksonen A.H."/>
            <person name="Boxall N.J."/>
            <person name="Watkin E.L.J."/>
        </authorList>
    </citation>
    <scope>NUCLEOTIDE SEQUENCE [LARGE SCALE GENOMIC DNA]</scope>
    <source>
        <strain evidence="10 11">V8</strain>
    </source>
</reference>
<dbReference type="Gene3D" id="3.30.1370.130">
    <property type="match status" value="1"/>
</dbReference>
<protein>
    <recommendedName>
        <fullName evidence="9">Secretin/TonB short N-terminal domain-containing protein</fullName>
    </recommendedName>
</protein>
<dbReference type="Gene3D" id="2.60.40.3470">
    <property type="match status" value="1"/>
</dbReference>
<dbReference type="PANTHER" id="PTHR30604">
    <property type="entry name" value="PROTEIN TRANSPORT PROTEIN HOFQ"/>
    <property type="match status" value="1"/>
</dbReference>
<comment type="similarity">
    <text evidence="2">Belongs to the bacterial secretin family. PilQ subfamily.</text>
</comment>
<dbReference type="GO" id="GO:0009306">
    <property type="term" value="P:protein secretion"/>
    <property type="evidence" value="ECO:0007669"/>
    <property type="project" value="InterPro"/>
</dbReference>
<dbReference type="InterPro" id="IPR004845">
    <property type="entry name" value="T2SS_GspD_CS"/>
</dbReference>
<dbReference type="AlphaFoldDB" id="A0A1P8ULN7"/>
<evidence type="ECO:0000256" key="2">
    <source>
        <dbReference type="ARBA" id="ARBA00006304"/>
    </source>
</evidence>
<dbReference type="OrthoDB" id="9775455at2"/>
<dbReference type="Pfam" id="PF00263">
    <property type="entry name" value="Secretin"/>
    <property type="match status" value="1"/>
</dbReference>
<keyword evidence="11" id="KW-1185">Reference proteome</keyword>
<dbReference type="PRINTS" id="PR00811">
    <property type="entry name" value="BCTERIALGSPD"/>
</dbReference>
<dbReference type="InterPro" id="IPR011662">
    <property type="entry name" value="Secretin/TonB_short_N"/>
</dbReference>
<keyword evidence="4" id="KW-0732">Signal</keyword>
<keyword evidence="6" id="KW-0472">Membrane</keyword>
<dbReference type="Pfam" id="PF07660">
    <property type="entry name" value="STN"/>
    <property type="match status" value="1"/>
</dbReference>
<evidence type="ECO:0000313" key="10">
    <source>
        <dbReference type="EMBL" id="APZ44756.1"/>
    </source>
</evidence>
<proteinExistence type="inferred from homology"/>